<dbReference type="Proteomes" id="UP001165269">
    <property type="component" value="Unassembled WGS sequence"/>
</dbReference>
<evidence type="ECO:0000256" key="4">
    <source>
        <dbReference type="ARBA" id="ARBA00033298"/>
    </source>
</evidence>
<protein>
    <recommendedName>
        <fullName evidence="2">Aldoketomutase</fullName>
    </recommendedName>
    <alternativeName>
        <fullName evidence="1">Ketone-aldehyde mutase</fullName>
    </alternativeName>
    <alternativeName>
        <fullName evidence="3">Methylglyoxalase</fullName>
    </alternativeName>
    <alternativeName>
        <fullName evidence="4">S-D-lactoylglutathione methylglyoxal lyase</fullName>
    </alternativeName>
</protein>
<dbReference type="PANTHER" id="PTHR46036">
    <property type="entry name" value="LACTOYLGLUTATHIONE LYASE"/>
    <property type="match status" value="1"/>
</dbReference>
<evidence type="ECO:0000313" key="7">
    <source>
        <dbReference type="Proteomes" id="UP001165269"/>
    </source>
</evidence>
<dbReference type="RefSeq" id="WP_242773734.1">
    <property type="nucleotide sequence ID" value="NZ_JALDAY010000013.1"/>
</dbReference>
<dbReference type="InterPro" id="IPR029068">
    <property type="entry name" value="Glyas_Bleomycin-R_OHBP_Dase"/>
</dbReference>
<dbReference type="Pfam" id="PF00903">
    <property type="entry name" value="Glyoxalase"/>
    <property type="match status" value="1"/>
</dbReference>
<proteinExistence type="predicted"/>
<dbReference type="PROSITE" id="PS51819">
    <property type="entry name" value="VOC"/>
    <property type="match status" value="1"/>
</dbReference>
<gene>
    <name evidence="6" type="ORF">MQP27_37455</name>
</gene>
<accession>A0ABS9YJM5</accession>
<keyword evidence="7" id="KW-1185">Reference proteome</keyword>
<dbReference type="InterPro" id="IPR037523">
    <property type="entry name" value="VOC_core"/>
</dbReference>
<reference evidence="6" key="1">
    <citation type="submission" date="2022-03" db="EMBL/GenBank/DDBJ databases">
        <title>Streptomyces 7R015 and 7R016 isolated from Barleria lupulina in Thailand.</title>
        <authorList>
            <person name="Kanchanasin P."/>
            <person name="Phongsopitanun W."/>
            <person name="Tanasupawat S."/>
        </authorList>
    </citation>
    <scope>NUCLEOTIDE SEQUENCE</scope>
    <source>
        <strain evidence="6">7R015</strain>
    </source>
</reference>
<dbReference type="SUPFAM" id="SSF54593">
    <property type="entry name" value="Glyoxalase/Bleomycin resistance protein/Dihydroxybiphenyl dioxygenase"/>
    <property type="match status" value="1"/>
</dbReference>
<sequence length="137" mass="14719">MKTLFVSYRVTDLDRSLGFYTALGYTELGRVQADEAGHLVILKFPDEPAASLELVHRPGDGPVDVGSGFDHLAIHVDGLATTLEKLTEAGLKPGSLQYPAGPDGPKTSWLTDPDGYRIELVEWPSGHPDGITAADFT</sequence>
<evidence type="ECO:0000259" key="5">
    <source>
        <dbReference type="PROSITE" id="PS51819"/>
    </source>
</evidence>
<evidence type="ECO:0000313" key="6">
    <source>
        <dbReference type="EMBL" id="MCI3276775.1"/>
    </source>
</evidence>
<dbReference type="InterPro" id="IPR004360">
    <property type="entry name" value="Glyas_Fos-R_dOase_dom"/>
</dbReference>
<organism evidence="6 7">
    <name type="scientific">Streptomyces cylindrosporus</name>
    <dbReference type="NCBI Taxonomy" id="2927583"/>
    <lineage>
        <taxon>Bacteria</taxon>
        <taxon>Bacillati</taxon>
        <taxon>Actinomycetota</taxon>
        <taxon>Actinomycetes</taxon>
        <taxon>Kitasatosporales</taxon>
        <taxon>Streptomycetaceae</taxon>
        <taxon>Streptomyces</taxon>
    </lineage>
</organism>
<evidence type="ECO:0000256" key="2">
    <source>
        <dbReference type="ARBA" id="ARBA00030892"/>
    </source>
</evidence>
<name>A0ABS9YJM5_9ACTN</name>
<evidence type="ECO:0000256" key="3">
    <source>
        <dbReference type="ARBA" id="ARBA00032460"/>
    </source>
</evidence>
<dbReference type="PANTHER" id="PTHR46036:SF5">
    <property type="entry name" value="LACTOYLGLUTATHIONE LYASE"/>
    <property type="match status" value="1"/>
</dbReference>
<feature type="domain" description="VOC" evidence="5">
    <location>
        <begin position="2"/>
        <end position="123"/>
    </location>
</feature>
<evidence type="ECO:0000256" key="1">
    <source>
        <dbReference type="ARBA" id="ARBA00030291"/>
    </source>
</evidence>
<comment type="caution">
    <text evidence="6">The sequence shown here is derived from an EMBL/GenBank/DDBJ whole genome shotgun (WGS) entry which is preliminary data.</text>
</comment>
<dbReference type="EMBL" id="JALDAY010000013">
    <property type="protein sequence ID" value="MCI3276775.1"/>
    <property type="molecule type" value="Genomic_DNA"/>
</dbReference>
<dbReference type="Gene3D" id="3.10.180.10">
    <property type="entry name" value="2,3-Dihydroxybiphenyl 1,2-Dioxygenase, domain 1"/>
    <property type="match status" value="1"/>
</dbReference>